<protein>
    <submittedName>
        <fullName evidence="1">Unnamed protein product</fullName>
    </submittedName>
</protein>
<keyword evidence="2" id="KW-1185">Reference proteome</keyword>
<proteinExistence type="predicted"/>
<dbReference type="EMBL" id="BSXT01001971">
    <property type="protein sequence ID" value="GMF46467.1"/>
    <property type="molecule type" value="Genomic_DNA"/>
</dbReference>
<sequence>MESRSPPPLKEQVPETPLLCLSVAAARSNLVVVTASVKGYQEPMTALIDSGASFNFATNASVVKNSALYASALEASKSNTNVSVRLVTGSIVSTRKVTIPLSVKFDDFNSIEPFIVLDMDDRYDLILGMPWLANMSHGTVGGNHVAHAHGAVDSQGADALTEMVALELVLAQTKVDESGLPPRKVLELGQLTEMAALELALAQKKEVESGLPSRKALELVPLTQWSSWGPHYARRDSWVSSLEGTRRARACAPKDETLRVLDVLSGKPKVGVTLAPLPSVTELLELEELSYLDFLESVKAEELEAIVLVRAEL</sequence>
<dbReference type="InterPro" id="IPR021109">
    <property type="entry name" value="Peptidase_aspartic_dom_sf"/>
</dbReference>
<dbReference type="OrthoDB" id="123763at2759"/>
<accession>A0A9W7CZ66</accession>
<dbReference type="AlphaFoldDB" id="A0A9W7CZ66"/>
<dbReference type="CDD" id="cd00303">
    <property type="entry name" value="retropepsin_like"/>
    <property type="match status" value="1"/>
</dbReference>
<evidence type="ECO:0000313" key="1">
    <source>
        <dbReference type="EMBL" id="GMF46467.1"/>
    </source>
</evidence>
<dbReference type="SUPFAM" id="SSF50630">
    <property type="entry name" value="Acid proteases"/>
    <property type="match status" value="1"/>
</dbReference>
<organism evidence="1 2">
    <name type="scientific">Phytophthora fragariaefolia</name>
    <dbReference type="NCBI Taxonomy" id="1490495"/>
    <lineage>
        <taxon>Eukaryota</taxon>
        <taxon>Sar</taxon>
        <taxon>Stramenopiles</taxon>
        <taxon>Oomycota</taxon>
        <taxon>Peronosporomycetes</taxon>
        <taxon>Peronosporales</taxon>
        <taxon>Peronosporaceae</taxon>
        <taxon>Phytophthora</taxon>
    </lineage>
</organism>
<reference evidence="1" key="1">
    <citation type="submission" date="2023-04" db="EMBL/GenBank/DDBJ databases">
        <title>Phytophthora fragariaefolia NBRC 109709.</title>
        <authorList>
            <person name="Ichikawa N."/>
            <person name="Sato H."/>
            <person name="Tonouchi N."/>
        </authorList>
    </citation>
    <scope>NUCLEOTIDE SEQUENCE</scope>
    <source>
        <strain evidence="1">NBRC 109709</strain>
    </source>
</reference>
<evidence type="ECO:0000313" key="2">
    <source>
        <dbReference type="Proteomes" id="UP001165121"/>
    </source>
</evidence>
<name>A0A9W7CZ66_9STRA</name>
<dbReference type="Gene3D" id="2.40.70.10">
    <property type="entry name" value="Acid Proteases"/>
    <property type="match status" value="1"/>
</dbReference>
<comment type="caution">
    <text evidence="1">The sequence shown here is derived from an EMBL/GenBank/DDBJ whole genome shotgun (WGS) entry which is preliminary data.</text>
</comment>
<dbReference type="Proteomes" id="UP001165121">
    <property type="component" value="Unassembled WGS sequence"/>
</dbReference>
<gene>
    <name evidence="1" type="ORF">Pfra01_001710500</name>
</gene>
<dbReference type="Pfam" id="PF08284">
    <property type="entry name" value="RVP_2"/>
    <property type="match status" value="1"/>
</dbReference>